<dbReference type="GO" id="GO:0016747">
    <property type="term" value="F:acyltransferase activity, transferring groups other than amino-acyl groups"/>
    <property type="evidence" value="ECO:0007669"/>
    <property type="project" value="InterPro"/>
</dbReference>
<accession>A0A4R2S2R4</accession>
<dbReference type="PROSITE" id="PS51186">
    <property type="entry name" value="GNAT"/>
    <property type="match status" value="1"/>
</dbReference>
<dbReference type="PANTHER" id="PTHR43072">
    <property type="entry name" value="N-ACETYLTRANSFERASE"/>
    <property type="match status" value="1"/>
</dbReference>
<dbReference type="AlphaFoldDB" id="A0A4R2S2R4"/>
<dbReference type="EMBL" id="SLXV01000007">
    <property type="protein sequence ID" value="TCP69643.1"/>
    <property type="molecule type" value="Genomic_DNA"/>
</dbReference>
<feature type="domain" description="N-acetyltransferase" evidence="1">
    <location>
        <begin position="3"/>
        <end position="162"/>
    </location>
</feature>
<keyword evidence="3" id="KW-1185">Reference proteome</keyword>
<dbReference type="InterPro" id="IPR016181">
    <property type="entry name" value="Acyl_CoA_acyltransferase"/>
</dbReference>
<dbReference type="InterPro" id="IPR000182">
    <property type="entry name" value="GNAT_dom"/>
</dbReference>
<name>A0A4R2S2R4_9BACL</name>
<dbReference type="PANTHER" id="PTHR43072:SF60">
    <property type="entry name" value="L-2,4-DIAMINOBUTYRIC ACID ACETYLTRANSFERASE"/>
    <property type="match status" value="1"/>
</dbReference>
<keyword evidence="2" id="KW-0687">Ribonucleoprotein</keyword>
<organism evidence="2 3">
    <name type="scientific">Baia soyae</name>
    <dbReference type="NCBI Taxonomy" id="1544746"/>
    <lineage>
        <taxon>Bacteria</taxon>
        <taxon>Bacillati</taxon>
        <taxon>Bacillota</taxon>
        <taxon>Bacilli</taxon>
        <taxon>Bacillales</taxon>
        <taxon>Thermoactinomycetaceae</taxon>
        <taxon>Baia</taxon>
    </lineage>
</organism>
<protein>
    <submittedName>
        <fullName evidence="2">Ribosomal protein S18 acetylase RimI-like enzyme</fullName>
    </submittedName>
</protein>
<evidence type="ECO:0000313" key="2">
    <source>
        <dbReference type="EMBL" id="TCP69643.1"/>
    </source>
</evidence>
<comment type="caution">
    <text evidence="2">The sequence shown here is derived from an EMBL/GenBank/DDBJ whole genome shotgun (WGS) entry which is preliminary data.</text>
</comment>
<reference evidence="2 3" key="1">
    <citation type="submission" date="2019-03" db="EMBL/GenBank/DDBJ databases">
        <title>Genomic Encyclopedia of Type Strains, Phase IV (KMG-IV): sequencing the most valuable type-strain genomes for metagenomic binning, comparative biology and taxonomic classification.</title>
        <authorList>
            <person name="Goeker M."/>
        </authorList>
    </citation>
    <scope>NUCLEOTIDE SEQUENCE [LARGE SCALE GENOMIC DNA]</scope>
    <source>
        <strain evidence="2 3">DSM 46831</strain>
    </source>
</reference>
<dbReference type="SUPFAM" id="SSF55729">
    <property type="entry name" value="Acyl-CoA N-acyltransferases (Nat)"/>
    <property type="match status" value="1"/>
</dbReference>
<dbReference type="GO" id="GO:0005840">
    <property type="term" value="C:ribosome"/>
    <property type="evidence" value="ECO:0007669"/>
    <property type="project" value="UniProtKB-KW"/>
</dbReference>
<keyword evidence="2" id="KW-0689">Ribosomal protein</keyword>
<dbReference type="RefSeq" id="WP_131848201.1">
    <property type="nucleotide sequence ID" value="NZ_SLXV01000007.1"/>
</dbReference>
<dbReference type="Gene3D" id="3.40.630.30">
    <property type="match status" value="1"/>
</dbReference>
<evidence type="ECO:0000313" key="3">
    <source>
        <dbReference type="Proteomes" id="UP000294746"/>
    </source>
</evidence>
<sequence length="306" mass="35346">MNLTWKRASELSIDQLLQVWNQSFEGYFVDMTMTASQLQARCVRDQISLEHSIVGYVKSEPVGLVLNAFQIIKSQKIAWNGGTAVMPTYRNQKLGRLFMEKVFEIYQEQGVQTAYLEAFAENKPAIRLYENMGYQVVDRLHFYSLRVEGSWTGSTWDLLDWAVRSVSPKEVSELSFYQHFAPWQTQWDHIPEAKGIVLEHTGHGPVAYALYRLVRDEEKAQTVVTLYQVGFATDFQTHPKASEQLIHHLFAAYQDSSLLYTTVNLSEKNQVFLQALEQYGFTKSMEQVSMKRDLFHGLRFSQVFLG</sequence>
<evidence type="ECO:0000259" key="1">
    <source>
        <dbReference type="PROSITE" id="PS51186"/>
    </source>
</evidence>
<dbReference type="Proteomes" id="UP000294746">
    <property type="component" value="Unassembled WGS sequence"/>
</dbReference>
<dbReference type="OrthoDB" id="4228396at2"/>
<proteinExistence type="predicted"/>
<dbReference type="CDD" id="cd04301">
    <property type="entry name" value="NAT_SF"/>
    <property type="match status" value="1"/>
</dbReference>
<gene>
    <name evidence="2" type="ORF">EDD57_10781</name>
</gene>
<dbReference type="Pfam" id="PF00583">
    <property type="entry name" value="Acetyltransf_1"/>
    <property type="match status" value="1"/>
</dbReference>